<dbReference type="RefSeq" id="WP_109339991.1">
    <property type="nucleotide sequence ID" value="NZ_CP029347.1"/>
</dbReference>
<dbReference type="SMART" id="SM00304">
    <property type="entry name" value="HAMP"/>
    <property type="match status" value="1"/>
</dbReference>
<reference evidence="10 11" key="1">
    <citation type="submission" date="2018-05" db="EMBL/GenBank/DDBJ databases">
        <title>Salinimonas sp. HMF8227 Genome sequencing and assembly.</title>
        <authorList>
            <person name="Kang H."/>
            <person name="Kang J."/>
            <person name="Cha I."/>
            <person name="Kim H."/>
            <person name="Joh K."/>
        </authorList>
    </citation>
    <scope>NUCLEOTIDE SEQUENCE [LARGE SCALE GENOMIC DNA]</scope>
    <source>
        <strain evidence="10 11">HMF8227</strain>
    </source>
</reference>
<dbReference type="NCBIfam" id="TIGR00229">
    <property type="entry name" value="sensory_box"/>
    <property type="match status" value="1"/>
</dbReference>
<feature type="transmembrane region" description="Helical" evidence="6">
    <location>
        <begin position="194"/>
        <end position="215"/>
    </location>
</feature>
<dbReference type="OrthoDB" id="5675566at2"/>
<evidence type="ECO:0000259" key="8">
    <source>
        <dbReference type="PROSITE" id="PS50112"/>
    </source>
</evidence>
<dbReference type="GO" id="GO:0004888">
    <property type="term" value="F:transmembrane signaling receptor activity"/>
    <property type="evidence" value="ECO:0007669"/>
    <property type="project" value="InterPro"/>
</dbReference>
<dbReference type="InterPro" id="IPR051310">
    <property type="entry name" value="MCP_chemotaxis"/>
</dbReference>
<dbReference type="CDD" id="cd11386">
    <property type="entry name" value="MCP_signal"/>
    <property type="match status" value="1"/>
</dbReference>
<dbReference type="PANTHER" id="PTHR43531">
    <property type="entry name" value="PROTEIN ICFG"/>
    <property type="match status" value="1"/>
</dbReference>
<dbReference type="GO" id="GO:0006935">
    <property type="term" value="P:chemotaxis"/>
    <property type="evidence" value="ECO:0007669"/>
    <property type="project" value="UniProtKB-KW"/>
</dbReference>
<dbReference type="Pfam" id="PF08447">
    <property type="entry name" value="PAS_3"/>
    <property type="match status" value="1"/>
</dbReference>
<dbReference type="SUPFAM" id="SSF55785">
    <property type="entry name" value="PYP-like sensor domain (PAS domain)"/>
    <property type="match status" value="1"/>
</dbReference>
<keyword evidence="2" id="KW-0145">Chemotaxis</keyword>
<dbReference type="Gene3D" id="1.10.287.950">
    <property type="entry name" value="Methyl-accepting chemotaxis protein"/>
    <property type="match status" value="1"/>
</dbReference>
<gene>
    <name evidence="10" type="ORF">HMF8227_01944</name>
</gene>
<dbReference type="PROSITE" id="PS50111">
    <property type="entry name" value="CHEMOTAXIS_TRANSDUC_2"/>
    <property type="match status" value="1"/>
</dbReference>
<sequence length="506" mass="54865">MRKNLPVTRVEHQLGDGEYIVSKTDLTGRITYINRPFKEISGFSDDELMGEQHNIVRHPDMPREAFLDLWRTLKGGEAWQGMVKNRCKNGDYYWVEASANPIWKQGKAVGYMSLRAAPSESQKQAAESLYKAFREGRVKGKTIWKGQVVSTGLLGKLKRLVPGQIRSWLAITSGVSIVLMLCLAIIAYQHSGEVLLPALIALMGVTTIGVGYWVVSQKLLAPLKEALLACQTIASGNLERNLDTDRRDEVGKLFHAINTMAANLDSIVTDVRSASEDLASASDNVLTTSDNLSHDASSQAASVEQTSASIEQMTVSIQQNADNARRTDEISRKAAAQAESGGEKVLRTVEAMKAIAEKVAMIDEIAYQTNLLALNASIEAGRAGEQGKGFAVVADEVRELAERCRVATTEIGDVAKSSVGLAEDAGELFKDMLPTINETSSLVQEIAAACAEQAEGAEQVAKAMEQITQGTQNSATAANELMDTSKNMSVQTSMLNQLMGFFSTRK</sequence>
<feature type="domain" description="PAS" evidence="8">
    <location>
        <begin position="25"/>
        <end position="60"/>
    </location>
</feature>
<dbReference type="PRINTS" id="PR00260">
    <property type="entry name" value="CHEMTRNSDUCR"/>
</dbReference>
<dbReference type="InterPro" id="IPR013655">
    <property type="entry name" value="PAS_fold_3"/>
</dbReference>
<dbReference type="PROSITE" id="PS50112">
    <property type="entry name" value="PAS"/>
    <property type="match status" value="1"/>
</dbReference>
<dbReference type="InterPro" id="IPR035965">
    <property type="entry name" value="PAS-like_dom_sf"/>
</dbReference>
<comment type="similarity">
    <text evidence="4">Belongs to the methyl-accepting chemotaxis (MCP) protein family.</text>
</comment>
<dbReference type="CDD" id="cd00130">
    <property type="entry name" value="PAS"/>
    <property type="match status" value="1"/>
</dbReference>
<keyword evidence="11" id="KW-1185">Reference proteome</keyword>
<evidence type="ECO:0000256" key="5">
    <source>
        <dbReference type="PROSITE-ProRule" id="PRU00284"/>
    </source>
</evidence>
<evidence type="ECO:0000256" key="3">
    <source>
        <dbReference type="ARBA" id="ARBA00023224"/>
    </source>
</evidence>
<evidence type="ECO:0000259" key="7">
    <source>
        <dbReference type="PROSITE" id="PS50111"/>
    </source>
</evidence>
<evidence type="ECO:0000256" key="2">
    <source>
        <dbReference type="ARBA" id="ARBA00022500"/>
    </source>
</evidence>
<dbReference type="PANTHER" id="PTHR43531:SF11">
    <property type="entry name" value="METHYL-ACCEPTING CHEMOTAXIS PROTEIN 3"/>
    <property type="match status" value="1"/>
</dbReference>
<keyword evidence="10" id="KW-0675">Receptor</keyword>
<keyword evidence="6" id="KW-0812">Transmembrane</keyword>
<evidence type="ECO:0000256" key="4">
    <source>
        <dbReference type="ARBA" id="ARBA00029447"/>
    </source>
</evidence>
<dbReference type="PROSITE" id="PS50885">
    <property type="entry name" value="HAMP"/>
    <property type="match status" value="1"/>
</dbReference>
<dbReference type="InterPro" id="IPR003660">
    <property type="entry name" value="HAMP_dom"/>
</dbReference>
<evidence type="ECO:0000256" key="1">
    <source>
        <dbReference type="ARBA" id="ARBA00004370"/>
    </source>
</evidence>
<dbReference type="KEGG" id="salh:HMF8227_01944"/>
<dbReference type="Pfam" id="PF00015">
    <property type="entry name" value="MCPsignal"/>
    <property type="match status" value="1"/>
</dbReference>
<dbReference type="GO" id="GO:0007165">
    <property type="term" value="P:signal transduction"/>
    <property type="evidence" value="ECO:0007669"/>
    <property type="project" value="UniProtKB-KW"/>
</dbReference>
<evidence type="ECO:0000313" key="11">
    <source>
        <dbReference type="Proteomes" id="UP000245728"/>
    </source>
</evidence>
<protein>
    <submittedName>
        <fullName evidence="10">Aerotaxis receptor</fullName>
    </submittedName>
</protein>
<evidence type="ECO:0000259" key="9">
    <source>
        <dbReference type="PROSITE" id="PS50885"/>
    </source>
</evidence>
<dbReference type="SMART" id="SM00283">
    <property type="entry name" value="MA"/>
    <property type="match status" value="1"/>
</dbReference>
<keyword evidence="3 5" id="KW-0807">Transducer</keyword>
<dbReference type="FunFam" id="1.10.287.950:FF:000001">
    <property type="entry name" value="Methyl-accepting chemotaxis sensory transducer"/>
    <property type="match status" value="1"/>
</dbReference>
<dbReference type="EMBL" id="CP029347">
    <property type="protein sequence ID" value="AWL12414.1"/>
    <property type="molecule type" value="Genomic_DNA"/>
</dbReference>
<organism evidence="10 11">
    <name type="scientific">Saliniradius amylolyticus</name>
    <dbReference type="NCBI Taxonomy" id="2183582"/>
    <lineage>
        <taxon>Bacteria</taxon>
        <taxon>Pseudomonadati</taxon>
        <taxon>Pseudomonadota</taxon>
        <taxon>Gammaproteobacteria</taxon>
        <taxon>Alteromonadales</taxon>
        <taxon>Alteromonadaceae</taxon>
        <taxon>Saliniradius</taxon>
    </lineage>
</organism>
<dbReference type="GO" id="GO:0005886">
    <property type="term" value="C:plasma membrane"/>
    <property type="evidence" value="ECO:0007669"/>
    <property type="project" value="TreeGrafter"/>
</dbReference>
<proteinExistence type="inferred from homology"/>
<dbReference type="InterPro" id="IPR000014">
    <property type="entry name" value="PAS"/>
</dbReference>
<dbReference type="Gene3D" id="3.30.450.20">
    <property type="entry name" value="PAS domain"/>
    <property type="match status" value="1"/>
</dbReference>
<keyword evidence="6" id="KW-0472">Membrane</keyword>
<name>A0A2S2E447_9ALTE</name>
<evidence type="ECO:0000256" key="6">
    <source>
        <dbReference type="SAM" id="Phobius"/>
    </source>
</evidence>
<dbReference type="Pfam" id="PF00672">
    <property type="entry name" value="HAMP"/>
    <property type="match status" value="1"/>
</dbReference>
<feature type="domain" description="HAMP" evidence="9">
    <location>
        <begin position="217"/>
        <end position="269"/>
    </location>
</feature>
<dbReference type="SUPFAM" id="SSF58104">
    <property type="entry name" value="Methyl-accepting chemotaxis protein (MCP) signaling domain"/>
    <property type="match status" value="1"/>
</dbReference>
<dbReference type="AlphaFoldDB" id="A0A2S2E447"/>
<dbReference type="Proteomes" id="UP000245728">
    <property type="component" value="Chromosome"/>
</dbReference>
<evidence type="ECO:0000313" key="10">
    <source>
        <dbReference type="EMBL" id="AWL12414.1"/>
    </source>
</evidence>
<dbReference type="InterPro" id="IPR004089">
    <property type="entry name" value="MCPsignal_dom"/>
</dbReference>
<accession>A0A2S2E447</accession>
<comment type="subcellular location">
    <subcellularLocation>
        <location evidence="1">Membrane</location>
    </subcellularLocation>
</comment>
<feature type="transmembrane region" description="Helical" evidence="6">
    <location>
        <begin position="168"/>
        <end position="188"/>
    </location>
</feature>
<keyword evidence="6" id="KW-1133">Transmembrane helix</keyword>
<dbReference type="CDD" id="cd06225">
    <property type="entry name" value="HAMP"/>
    <property type="match status" value="1"/>
</dbReference>
<feature type="domain" description="Methyl-accepting transducer" evidence="7">
    <location>
        <begin position="274"/>
        <end position="489"/>
    </location>
</feature>
<dbReference type="InterPro" id="IPR004090">
    <property type="entry name" value="Chemotax_Me-accpt_rcpt"/>
</dbReference>